<comment type="caution">
    <text evidence="1">The sequence shown here is derived from an EMBL/GenBank/DDBJ whole genome shotgun (WGS) entry which is preliminary data.</text>
</comment>
<dbReference type="Proteomes" id="UP000266634">
    <property type="component" value="Unassembled WGS sequence"/>
</dbReference>
<gene>
    <name evidence="1" type="ORF">DZF93_16210</name>
</gene>
<dbReference type="SUPFAM" id="SSF53686">
    <property type="entry name" value="Tryptophan synthase beta subunit-like PLP-dependent enzymes"/>
    <property type="match status" value="1"/>
</dbReference>
<name>A0A399PUM0_9MICO</name>
<sequence>MDERLRLWTEPTTVHPVPRLAEALGLHPERLLMKRDDLIGWGGGGNKARKLEHSLGRVFDG</sequence>
<protein>
    <submittedName>
        <fullName evidence="1">D-cysteine desulfhydrase family protein</fullName>
    </submittedName>
</protein>
<dbReference type="Gene3D" id="3.40.50.1100">
    <property type="match status" value="2"/>
</dbReference>
<feature type="non-terminal residue" evidence="1">
    <location>
        <position position="61"/>
    </location>
</feature>
<dbReference type="AlphaFoldDB" id="A0A399PUM0"/>
<dbReference type="EMBL" id="QWEA01000988">
    <property type="protein sequence ID" value="RIJ09089.1"/>
    <property type="molecule type" value="Genomic_DNA"/>
</dbReference>
<reference evidence="1 2" key="1">
    <citation type="submission" date="2018-08" db="EMBL/GenBank/DDBJ databases">
        <title>Genome Sequence of Clavibacter michiganensis Subspecies type strains, and the Atypical Peach-Colored Strains Isolated from Tomato.</title>
        <authorList>
            <person name="Osdaghi E."/>
            <person name="Portier P."/>
            <person name="Briand M."/>
            <person name="Jacques M.-A."/>
        </authorList>
    </citation>
    <scope>NUCLEOTIDE SEQUENCE [LARGE SCALE GENOMIC DNA]</scope>
    <source>
        <strain evidence="1 2">CFBP 6488</strain>
    </source>
</reference>
<evidence type="ECO:0000313" key="2">
    <source>
        <dbReference type="Proteomes" id="UP000266634"/>
    </source>
</evidence>
<accession>A0A399PUM0</accession>
<dbReference type="InterPro" id="IPR036052">
    <property type="entry name" value="TrpB-like_PALP_sf"/>
</dbReference>
<organism evidence="1 2">
    <name type="scientific">Clavibacter michiganensis subsp. insidiosus</name>
    <dbReference type="NCBI Taxonomy" id="33014"/>
    <lineage>
        <taxon>Bacteria</taxon>
        <taxon>Bacillati</taxon>
        <taxon>Actinomycetota</taxon>
        <taxon>Actinomycetes</taxon>
        <taxon>Micrococcales</taxon>
        <taxon>Microbacteriaceae</taxon>
        <taxon>Clavibacter</taxon>
    </lineage>
</organism>
<dbReference type="GO" id="GO:1901605">
    <property type="term" value="P:alpha-amino acid metabolic process"/>
    <property type="evidence" value="ECO:0007669"/>
    <property type="project" value="UniProtKB-ARBA"/>
</dbReference>
<evidence type="ECO:0000313" key="1">
    <source>
        <dbReference type="EMBL" id="RIJ09089.1"/>
    </source>
</evidence>
<proteinExistence type="predicted"/>